<proteinExistence type="predicted"/>
<name>A0A875S4M2_EENNA</name>
<evidence type="ECO:0000256" key="1">
    <source>
        <dbReference type="SAM" id="MobiDB-lite"/>
    </source>
</evidence>
<dbReference type="EMBL" id="CP064813">
    <property type="protein sequence ID" value="QPG75012.1"/>
    <property type="molecule type" value="Genomic_DNA"/>
</dbReference>
<organism evidence="2 3">
    <name type="scientific">Eeniella nana</name>
    <name type="common">Yeast</name>
    <name type="synonym">Brettanomyces nanus</name>
    <dbReference type="NCBI Taxonomy" id="13502"/>
    <lineage>
        <taxon>Eukaryota</taxon>
        <taxon>Fungi</taxon>
        <taxon>Dikarya</taxon>
        <taxon>Ascomycota</taxon>
        <taxon>Saccharomycotina</taxon>
        <taxon>Pichiomycetes</taxon>
        <taxon>Pichiales</taxon>
        <taxon>Pichiaceae</taxon>
        <taxon>Brettanomyces</taxon>
    </lineage>
</organism>
<dbReference type="AlphaFoldDB" id="A0A875S4M2"/>
<evidence type="ECO:0000313" key="3">
    <source>
        <dbReference type="Proteomes" id="UP000662931"/>
    </source>
</evidence>
<feature type="region of interest" description="Disordered" evidence="1">
    <location>
        <begin position="40"/>
        <end position="68"/>
    </location>
</feature>
<feature type="compositionally biased region" description="Acidic residues" evidence="1">
    <location>
        <begin position="7"/>
        <end position="21"/>
    </location>
</feature>
<evidence type="ECO:0000313" key="2">
    <source>
        <dbReference type="EMBL" id="QPG75012.1"/>
    </source>
</evidence>
<dbReference type="KEGG" id="bnn:FOA43_002352"/>
<dbReference type="Proteomes" id="UP000662931">
    <property type="component" value="Chromosome 2"/>
</dbReference>
<feature type="region of interest" description="Disordered" evidence="1">
    <location>
        <begin position="1"/>
        <end position="27"/>
    </location>
</feature>
<protein>
    <submittedName>
        <fullName evidence="2">Uncharacterized protein</fullName>
    </submittedName>
</protein>
<reference evidence="2" key="1">
    <citation type="submission" date="2020-10" db="EMBL/GenBank/DDBJ databases">
        <authorList>
            <person name="Roach M.J.R."/>
        </authorList>
    </citation>
    <scope>NUCLEOTIDE SEQUENCE</scope>
    <source>
        <strain evidence="2">CBS 1945</strain>
    </source>
</reference>
<accession>A0A875S4M2</accession>
<dbReference type="RefSeq" id="XP_038778577.1">
    <property type="nucleotide sequence ID" value="XM_038922649.1"/>
</dbReference>
<keyword evidence="3" id="KW-1185">Reference proteome</keyword>
<gene>
    <name evidence="2" type="ORF">FOA43_002352</name>
</gene>
<feature type="compositionally biased region" description="Basic and acidic residues" evidence="1">
    <location>
        <begin position="41"/>
        <end position="68"/>
    </location>
</feature>
<sequence>MEKLVFADEEPEETDEDDDEASISLKKSAPIGEFDLWDVASEVKREEDEMEEKEVRRGGGTDVSSGRD</sequence>
<dbReference type="GeneID" id="62195753"/>